<dbReference type="EMBL" id="JAYRBN010000080">
    <property type="protein sequence ID" value="KAL2731158.1"/>
    <property type="molecule type" value="Genomic_DNA"/>
</dbReference>
<evidence type="ECO:0000313" key="1">
    <source>
        <dbReference type="EMBL" id="KAL2731155.1"/>
    </source>
</evidence>
<dbReference type="AlphaFoldDB" id="A0ABD2C4S1"/>
<evidence type="ECO:0000313" key="2">
    <source>
        <dbReference type="EMBL" id="KAL2731158.1"/>
    </source>
</evidence>
<evidence type="ECO:0000313" key="6">
    <source>
        <dbReference type="EMBL" id="KAL2740032.1"/>
    </source>
</evidence>
<dbReference type="EMBL" id="JAYRBN010000069">
    <property type="protein sequence ID" value="KAL2734966.1"/>
    <property type="molecule type" value="Genomic_DNA"/>
</dbReference>
<name>A0ABD2C4S1_VESMC</name>
<dbReference type="EMBL" id="JAYRBN010000060">
    <property type="protein sequence ID" value="KAL2740032.1"/>
    <property type="molecule type" value="Genomic_DNA"/>
</dbReference>
<evidence type="ECO:0000313" key="4">
    <source>
        <dbReference type="EMBL" id="KAL2731190.1"/>
    </source>
</evidence>
<evidence type="ECO:0000313" key="5">
    <source>
        <dbReference type="EMBL" id="KAL2734966.1"/>
    </source>
</evidence>
<accession>A0ABD2C4S1</accession>
<organism evidence="6 7">
    <name type="scientific">Vespula maculifrons</name>
    <name type="common">Eastern yellow jacket</name>
    <name type="synonym">Wasp</name>
    <dbReference type="NCBI Taxonomy" id="7453"/>
    <lineage>
        <taxon>Eukaryota</taxon>
        <taxon>Metazoa</taxon>
        <taxon>Ecdysozoa</taxon>
        <taxon>Arthropoda</taxon>
        <taxon>Hexapoda</taxon>
        <taxon>Insecta</taxon>
        <taxon>Pterygota</taxon>
        <taxon>Neoptera</taxon>
        <taxon>Endopterygota</taxon>
        <taxon>Hymenoptera</taxon>
        <taxon>Apocrita</taxon>
        <taxon>Aculeata</taxon>
        <taxon>Vespoidea</taxon>
        <taxon>Vespidae</taxon>
        <taxon>Vespinae</taxon>
        <taxon>Vespula</taxon>
    </lineage>
</organism>
<dbReference type="EMBL" id="JAYRBN010000079">
    <property type="protein sequence ID" value="KAL2731190.1"/>
    <property type="molecule type" value="Genomic_DNA"/>
</dbReference>
<dbReference type="EMBL" id="JAYRBN010000079">
    <property type="protein sequence ID" value="KAL2731187.1"/>
    <property type="molecule type" value="Genomic_DNA"/>
</dbReference>
<protein>
    <submittedName>
        <fullName evidence="6">Uncharacterized protein</fullName>
    </submittedName>
</protein>
<evidence type="ECO:0000313" key="7">
    <source>
        <dbReference type="Proteomes" id="UP001607303"/>
    </source>
</evidence>
<gene>
    <name evidence="6" type="ORF">V1477_010502</name>
    <name evidence="5" type="ORF">V1477_013492</name>
    <name evidence="3" type="ORF">V1477_015552</name>
    <name evidence="4" type="ORF">V1477_015555</name>
    <name evidence="1" type="ORF">V1477_015590</name>
    <name evidence="2" type="ORF">V1477_015593</name>
</gene>
<reference evidence="6 7" key="1">
    <citation type="journal article" date="2024" name="Ann. Entomol. Soc. Am.">
        <title>Genomic analyses of the southern and eastern yellowjacket wasps (Hymenoptera: Vespidae) reveal evolutionary signatures of social life.</title>
        <authorList>
            <person name="Catto M.A."/>
            <person name="Caine P.B."/>
            <person name="Orr S.E."/>
            <person name="Hunt B.G."/>
            <person name="Goodisman M.A.D."/>
        </authorList>
    </citation>
    <scope>NUCLEOTIDE SEQUENCE [LARGE SCALE GENOMIC DNA]</scope>
    <source>
        <strain evidence="6">232</strain>
        <tissue evidence="6">Head and thorax</tissue>
    </source>
</reference>
<dbReference type="EMBL" id="JAYRBN010000080">
    <property type="protein sequence ID" value="KAL2731155.1"/>
    <property type="molecule type" value="Genomic_DNA"/>
</dbReference>
<evidence type="ECO:0000313" key="3">
    <source>
        <dbReference type="EMBL" id="KAL2731187.1"/>
    </source>
</evidence>
<sequence>MLYRDSRIRETTTKSGLDRPLKLLVQLCIGLRRENLEIFVDAIHGSISGQLIQIYGGIFDSNAEWGLSASGDDNKFGSWIDLSSYYFSCVLVFDERT</sequence>
<keyword evidence="7" id="KW-1185">Reference proteome</keyword>
<dbReference type="Proteomes" id="UP001607303">
    <property type="component" value="Unassembled WGS sequence"/>
</dbReference>
<proteinExistence type="predicted"/>
<comment type="caution">
    <text evidence="6">The sequence shown here is derived from an EMBL/GenBank/DDBJ whole genome shotgun (WGS) entry which is preliminary data.</text>
</comment>